<dbReference type="SUPFAM" id="SSF53756">
    <property type="entry name" value="UDP-Glycosyltransferase/glycogen phosphorylase"/>
    <property type="match status" value="1"/>
</dbReference>
<dbReference type="InterPro" id="IPR013534">
    <property type="entry name" value="Starch_synth_cat_dom"/>
</dbReference>
<keyword evidence="4" id="KW-0750">Starch biosynthesis</keyword>
<reference evidence="6" key="1">
    <citation type="submission" date="2019-09" db="EMBL/GenBank/DDBJ databases">
        <title>Draft genome information of white flower Hibiscus syriacus.</title>
        <authorList>
            <person name="Kim Y.-M."/>
        </authorList>
    </citation>
    <scope>NUCLEOTIDE SEQUENCE [LARGE SCALE GENOMIC DNA]</scope>
    <source>
        <strain evidence="6">YM2019G1</strain>
    </source>
</reference>
<evidence type="ECO:0000313" key="7">
    <source>
        <dbReference type="Proteomes" id="UP000436088"/>
    </source>
</evidence>
<keyword evidence="2" id="KW-0328">Glycosyltransferase</keyword>
<keyword evidence="3" id="KW-0808">Transferase</keyword>
<dbReference type="UniPathway" id="UPA00152"/>
<comment type="pathway">
    <text evidence="1">Glycan biosynthesis; starch biosynthesis.</text>
</comment>
<evidence type="ECO:0000256" key="3">
    <source>
        <dbReference type="ARBA" id="ARBA00022679"/>
    </source>
</evidence>
<comment type="caution">
    <text evidence="6">The sequence shown here is derived from an EMBL/GenBank/DDBJ whole genome shotgun (WGS) entry which is preliminary data.</text>
</comment>
<accession>A0A6A3AZP0</accession>
<evidence type="ECO:0000313" key="6">
    <source>
        <dbReference type="EMBL" id="KAE8708432.1"/>
    </source>
</evidence>
<dbReference type="EMBL" id="VEPZ02000941">
    <property type="protein sequence ID" value="KAE8708432.1"/>
    <property type="molecule type" value="Genomic_DNA"/>
</dbReference>
<protein>
    <recommendedName>
        <fullName evidence="5">Starch synthase catalytic domain-containing protein</fullName>
    </recommendedName>
</protein>
<organism evidence="6 7">
    <name type="scientific">Hibiscus syriacus</name>
    <name type="common">Rose of Sharon</name>
    <dbReference type="NCBI Taxonomy" id="106335"/>
    <lineage>
        <taxon>Eukaryota</taxon>
        <taxon>Viridiplantae</taxon>
        <taxon>Streptophyta</taxon>
        <taxon>Embryophyta</taxon>
        <taxon>Tracheophyta</taxon>
        <taxon>Spermatophyta</taxon>
        <taxon>Magnoliopsida</taxon>
        <taxon>eudicotyledons</taxon>
        <taxon>Gunneridae</taxon>
        <taxon>Pentapetalae</taxon>
        <taxon>rosids</taxon>
        <taxon>malvids</taxon>
        <taxon>Malvales</taxon>
        <taxon>Malvaceae</taxon>
        <taxon>Malvoideae</taxon>
        <taxon>Hibiscus</taxon>
    </lineage>
</organism>
<dbReference type="GO" id="GO:0019252">
    <property type="term" value="P:starch biosynthetic process"/>
    <property type="evidence" value="ECO:0007669"/>
    <property type="project" value="UniProtKB-UniPathway"/>
</dbReference>
<dbReference type="Gene3D" id="3.40.50.2000">
    <property type="entry name" value="Glycogen Phosphorylase B"/>
    <property type="match status" value="1"/>
</dbReference>
<proteinExistence type="predicted"/>
<evidence type="ECO:0000256" key="1">
    <source>
        <dbReference type="ARBA" id="ARBA00004727"/>
    </source>
</evidence>
<dbReference type="AlphaFoldDB" id="A0A6A3AZP0"/>
<dbReference type="Pfam" id="PF08323">
    <property type="entry name" value="Glyco_transf_5"/>
    <property type="match status" value="1"/>
</dbReference>
<sequence length="148" mass="16464">MFLEKVAFCIHNISYQGRFPFSDFSVLNLPNQFKSSFNFIDGLPNLKGRKINWMKVGILESDRVLIVSPYYAQELISGKDKGVELDNIIRKTCVTGIVNGMDVMDAKPLLKEALQAEMGLPCDNNVPVIGFIGMLEEQKGSDIFAAVS</sequence>
<dbReference type="GO" id="GO:0016757">
    <property type="term" value="F:glycosyltransferase activity"/>
    <property type="evidence" value="ECO:0007669"/>
    <property type="project" value="UniProtKB-KW"/>
</dbReference>
<evidence type="ECO:0000256" key="4">
    <source>
        <dbReference type="ARBA" id="ARBA00022922"/>
    </source>
</evidence>
<dbReference type="Proteomes" id="UP000436088">
    <property type="component" value="Unassembled WGS sequence"/>
</dbReference>
<dbReference type="PANTHER" id="PTHR45825:SF3">
    <property type="entry name" value="GRANULE-BOUND STARCH SYNTHASE 1, CHLOROPLASTIC_AMYLOPLASTIC"/>
    <property type="match status" value="1"/>
</dbReference>
<evidence type="ECO:0000259" key="5">
    <source>
        <dbReference type="Pfam" id="PF08323"/>
    </source>
</evidence>
<evidence type="ECO:0000256" key="2">
    <source>
        <dbReference type="ARBA" id="ARBA00022676"/>
    </source>
</evidence>
<name>A0A6A3AZP0_HIBSY</name>
<dbReference type="PANTHER" id="PTHR45825">
    <property type="entry name" value="GRANULE-BOUND STARCH SYNTHASE 1, CHLOROPLASTIC/AMYLOPLASTIC"/>
    <property type="match status" value="1"/>
</dbReference>
<gene>
    <name evidence="6" type="ORF">F3Y22_tig00110339pilonHSYRG00002</name>
</gene>
<feature type="domain" description="Starch synthase catalytic" evidence="5">
    <location>
        <begin position="5"/>
        <end position="91"/>
    </location>
</feature>
<keyword evidence="7" id="KW-1185">Reference proteome</keyword>